<dbReference type="Proteomes" id="UP001143480">
    <property type="component" value="Unassembled WGS sequence"/>
</dbReference>
<feature type="transmembrane region" description="Helical" evidence="1">
    <location>
        <begin position="34"/>
        <end position="52"/>
    </location>
</feature>
<proteinExistence type="predicted"/>
<reference evidence="3" key="1">
    <citation type="journal article" date="2014" name="Int. J. Syst. Evol. Microbiol.">
        <title>Complete genome sequence of Corynebacterium casei LMG S-19264T (=DSM 44701T), isolated from a smear-ripened cheese.</title>
        <authorList>
            <consortium name="US DOE Joint Genome Institute (JGI-PGF)"/>
            <person name="Walter F."/>
            <person name="Albersmeier A."/>
            <person name="Kalinowski J."/>
            <person name="Ruckert C."/>
        </authorList>
    </citation>
    <scope>NUCLEOTIDE SEQUENCE</scope>
    <source>
        <strain evidence="3">VKM Ac-1321</strain>
    </source>
</reference>
<feature type="transmembrane region" description="Helical" evidence="1">
    <location>
        <begin position="64"/>
        <end position="82"/>
    </location>
</feature>
<feature type="signal peptide" evidence="2">
    <location>
        <begin position="1"/>
        <end position="18"/>
    </location>
</feature>
<evidence type="ECO:0000256" key="2">
    <source>
        <dbReference type="SAM" id="SignalP"/>
    </source>
</evidence>
<dbReference type="GO" id="GO:0016747">
    <property type="term" value="F:acyltransferase activity, transferring groups other than amino-acyl groups"/>
    <property type="evidence" value="ECO:0007669"/>
    <property type="project" value="TreeGrafter"/>
</dbReference>
<organism evidence="3 4">
    <name type="scientific">Dactylosporangium matsuzakiense</name>
    <dbReference type="NCBI Taxonomy" id="53360"/>
    <lineage>
        <taxon>Bacteria</taxon>
        <taxon>Bacillati</taxon>
        <taxon>Actinomycetota</taxon>
        <taxon>Actinomycetes</taxon>
        <taxon>Micromonosporales</taxon>
        <taxon>Micromonosporaceae</taxon>
        <taxon>Dactylosporangium</taxon>
    </lineage>
</organism>
<accession>A0A9W6KYP5</accession>
<sequence length="460" mass="47639">MAVAWVAAGCAVAGIAQAARAGALDHVPLLDHAVGAGAEAAGGGLLLAAWWSRDRRWITRTLPALLLSIAGVVGLAALVLWATGTVNDAYPPSFALWVGAGFAAIAGCPLVLRRRRSGPAPHRAPAWRRAAAVVAVPVTAAGAFMLIDQQYGIWPQIGDVLGHSGALDAQQAHNLIDGTATPGGHPPAQGVIADLDAPATRSHFQHRSGVVFLPPAYFGPDRATLPVLVMLVGSPGTPINWLKSGHGQSTDDAYAAEHHGRAPVLVVVDQNGSATGDTECVDSPAGNAETYMTVDVPAFITGTLQIQHSSSSWGIAGFSEGGTCALDLVLGHPDIYQHAIDFGGDARPNLGNPQQTLQHLFGGNVAAQQAHDPARLMSTRHYPGVTLWFGAGADDTRGIAVGEQLSAAATHAGIVNHRFVDTGGHNWQFAGTGFARVLPQLCDEMVVSRLSPAPGRPGRL</sequence>
<dbReference type="EMBL" id="BSFP01000116">
    <property type="protein sequence ID" value="GLL07884.1"/>
    <property type="molecule type" value="Genomic_DNA"/>
</dbReference>
<evidence type="ECO:0000313" key="4">
    <source>
        <dbReference type="Proteomes" id="UP001143480"/>
    </source>
</evidence>
<protein>
    <submittedName>
        <fullName evidence="3">Membrane protein</fullName>
    </submittedName>
</protein>
<dbReference type="Gene3D" id="3.40.50.1820">
    <property type="entry name" value="alpha/beta hydrolase"/>
    <property type="match status" value="1"/>
</dbReference>
<keyword evidence="1" id="KW-1133">Transmembrane helix</keyword>
<keyword evidence="1" id="KW-0812">Transmembrane</keyword>
<evidence type="ECO:0000256" key="1">
    <source>
        <dbReference type="SAM" id="Phobius"/>
    </source>
</evidence>
<dbReference type="InterPro" id="IPR000801">
    <property type="entry name" value="Esterase-like"/>
</dbReference>
<dbReference type="Pfam" id="PF00756">
    <property type="entry name" value="Esterase"/>
    <property type="match status" value="1"/>
</dbReference>
<evidence type="ECO:0000313" key="3">
    <source>
        <dbReference type="EMBL" id="GLL07884.1"/>
    </source>
</evidence>
<comment type="caution">
    <text evidence="3">The sequence shown here is derived from an EMBL/GenBank/DDBJ whole genome shotgun (WGS) entry which is preliminary data.</text>
</comment>
<feature type="transmembrane region" description="Helical" evidence="1">
    <location>
        <begin position="94"/>
        <end position="114"/>
    </location>
</feature>
<feature type="chain" id="PRO_5040894411" evidence="2">
    <location>
        <begin position="19"/>
        <end position="460"/>
    </location>
</feature>
<keyword evidence="4" id="KW-1185">Reference proteome</keyword>
<dbReference type="AlphaFoldDB" id="A0A9W6KYP5"/>
<dbReference type="PANTHER" id="PTHR48098">
    <property type="entry name" value="ENTEROCHELIN ESTERASE-RELATED"/>
    <property type="match status" value="1"/>
</dbReference>
<dbReference type="InterPro" id="IPR029058">
    <property type="entry name" value="AB_hydrolase_fold"/>
</dbReference>
<dbReference type="PANTHER" id="PTHR48098:SF1">
    <property type="entry name" value="DIACYLGLYCEROL ACYLTRANSFERASE_MYCOLYLTRANSFERASE AG85A"/>
    <property type="match status" value="1"/>
</dbReference>
<keyword evidence="1" id="KW-0472">Membrane</keyword>
<gene>
    <name evidence="3" type="ORF">GCM10017581_096430</name>
</gene>
<dbReference type="SUPFAM" id="SSF53474">
    <property type="entry name" value="alpha/beta-Hydrolases"/>
    <property type="match status" value="1"/>
</dbReference>
<keyword evidence="2" id="KW-0732">Signal</keyword>
<reference evidence="3" key="2">
    <citation type="submission" date="2023-01" db="EMBL/GenBank/DDBJ databases">
        <authorList>
            <person name="Sun Q."/>
            <person name="Evtushenko L."/>
        </authorList>
    </citation>
    <scope>NUCLEOTIDE SEQUENCE</scope>
    <source>
        <strain evidence="3">VKM Ac-1321</strain>
    </source>
</reference>
<name>A0A9W6KYP5_9ACTN</name>
<feature type="transmembrane region" description="Helical" evidence="1">
    <location>
        <begin position="126"/>
        <end position="147"/>
    </location>
</feature>
<dbReference type="InterPro" id="IPR050583">
    <property type="entry name" value="Mycobacterial_A85_antigen"/>
</dbReference>